<organism evidence="6">
    <name type="scientific">Octopus bimaculoides</name>
    <name type="common">California two-spotted octopus</name>
    <dbReference type="NCBI Taxonomy" id="37653"/>
    <lineage>
        <taxon>Eukaryota</taxon>
        <taxon>Metazoa</taxon>
        <taxon>Spiralia</taxon>
        <taxon>Lophotrochozoa</taxon>
        <taxon>Mollusca</taxon>
        <taxon>Cephalopoda</taxon>
        <taxon>Coleoidea</taxon>
        <taxon>Octopodiformes</taxon>
        <taxon>Octopoda</taxon>
        <taxon>Incirrata</taxon>
        <taxon>Octopodidae</taxon>
        <taxon>Octopus</taxon>
    </lineage>
</organism>
<dbReference type="AlphaFoldDB" id="A0A0L8ICF1"/>
<evidence type="ECO:0000256" key="5">
    <source>
        <dbReference type="SAM" id="Phobius"/>
    </source>
</evidence>
<dbReference type="EMBL" id="KQ416002">
    <property type="protein sequence ID" value="KOF99183.1"/>
    <property type="molecule type" value="Genomic_DNA"/>
</dbReference>
<dbReference type="InterPro" id="IPR008952">
    <property type="entry name" value="Tetraspanin_EC2_sf"/>
</dbReference>
<evidence type="ECO:0000256" key="1">
    <source>
        <dbReference type="ARBA" id="ARBA00004141"/>
    </source>
</evidence>
<dbReference type="Pfam" id="PF00335">
    <property type="entry name" value="Tetraspanin"/>
    <property type="match status" value="1"/>
</dbReference>
<comment type="subcellular location">
    <subcellularLocation>
        <location evidence="1">Membrane</location>
        <topology evidence="1">Multi-pass membrane protein</topology>
    </subcellularLocation>
</comment>
<dbReference type="InterPro" id="IPR018499">
    <property type="entry name" value="Tetraspanin/Peripherin"/>
</dbReference>
<protein>
    <recommendedName>
        <fullName evidence="7">Tetraspanin</fullName>
    </recommendedName>
</protein>
<feature type="transmembrane region" description="Helical" evidence="5">
    <location>
        <begin position="93"/>
        <end position="115"/>
    </location>
</feature>
<evidence type="ECO:0000256" key="4">
    <source>
        <dbReference type="ARBA" id="ARBA00023136"/>
    </source>
</evidence>
<name>A0A0L8ICF1_OCTBM</name>
<evidence type="ECO:0000256" key="2">
    <source>
        <dbReference type="ARBA" id="ARBA00022692"/>
    </source>
</evidence>
<keyword evidence="2 5" id="KW-0812">Transmembrane</keyword>
<keyword evidence="3 5" id="KW-1133">Transmembrane helix</keyword>
<evidence type="ECO:0000313" key="6">
    <source>
        <dbReference type="EMBL" id="KOF99183.1"/>
    </source>
</evidence>
<dbReference type="SUPFAM" id="SSF48652">
    <property type="entry name" value="Tetraspanin"/>
    <property type="match status" value="1"/>
</dbReference>
<reference evidence="6" key="1">
    <citation type="submission" date="2015-07" db="EMBL/GenBank/DDBJ databases">
        <title>MeaNS - Measles Nucleotide Surveillance Program.</title>
        <authorList>
            <person name="Tran T."/>
            <person name="Druce J."/>
        </authorList>
    </citation>
    <scope>NUCLEOTIDE SEQUENCE</scope>
    <source>
        <strain evidence="6">UCB-OBI-ISO-001</strain>
        <tissue evidence="6">Gonad</tissue>
    </source>
</reference>
<sequence>MFKCFKITCIVANVISVYFALMLVVVGIAIYITNFPVTRLQSILTETYVSVHLNIEAIQSYLTLVIFLITFVISVIGITGCMKTSLVLLKWELVLSCLMFICDSGFLAFANLYFYNRLSDISDQWIEKLSMTLFSLPNTTDDFLQVMADIESTLLCCGVTNSFDYEFYADFFGEDLYPKSCCYDPTHLSYDCSSKHPPRSRPGCYEVFSKLKKNQVTLLIEIILALISLQVIIILCTFKIVKDIKANMGIRECSTSTYCID</sequence>
<evidence type="ECO:0000256" key="3">
    <source>
        <dbReference type="ARBA" id="ARBA00022989"/>
    </source>
</evidence>
<feature type="transmembrane region" description="Helical" evidence="5">
    <location>
        <begin position="218"/>
        <end position="241"/>
    </location>
</feature>
<dbReference type="GO" id="GO:0016020">
    <property type="term" value="C:membrane"/>
    <property type="evidence" value="ECO:0007669"/>
    <property type="project" value="UniProtKB-SubCell"/>
</dbReference>
<accession>A0A0L8ICF1</accession>
<dbReference type="Gene3D" id="1.10.1450.10">
    <property type="entry name" value="Tetraspanin"/>
    <property type="match status" value="1"/>
</dbReference>
<gene>
    <name evidence="6" type="ORF">OCBIM_22018804mg</name>
</gene>
<keyword evidence="4 5" id="KW-0472">Membrane</keyword>
<proteinExistence type="predicted"/>
<feature type="transmembrane region" description="Helical" evidence="5">
    <location>
        <begin position="7"/>
        <end position="32"/>
    </location>
</feature>
<feature type="transmembrane region" description="Helical" evidence="5">
    <location>
        <begin position="58"/>
        <end position="81"/>
    </location>
</feature>
<evidence type="ECO:0008006" key="7">
    <source>
        <dbReference type="Google" id="ProtNLM"/>
    </source>
</evidence>